<dbReference type="InterPro" id="IPR026660">
    <property type="entry name" value="PRA-CH"/>
</dbReference>
<evidence type="ECO:0000256" key="3">
    <source>
        <dbReference type="ARBA" id="ARBA00005169"/>
    </source>
</evidence>
<dbReference type="HAMAP" id="MF_01021">
    <property type="entry name" value="HisI"/>
    <property type="match status" value="1"/>
</dbReference>
<dbReference type="SUPFAM" id="SSF141734">
    <property type="entry name" value="HisI-like"/>
    <property type="match status" value="1"/>
</dbReference>
<organism evidence="13 14">
    <name type="scientific">Limimaricola pyoseonensis</name>
    <dbReference type="NCBI Taxonomy" id="521013"/>
    <lineage>
        <taxon>Bacteria</taxon>
        <taxon>Pseudomonadati</taxon>
        <taxon>Pseudomonadota</taxon>
        <taxon>Alphaproteobacteria</taxon>
        <taxon>Rhodobacterales</taxon>
        <taxon>Paracoccaceae</taxon>
        <taxon>Limimaricola</taxon>
    </lineage>
</organism>
<dbReference type="RefSeq" id="WP_090109547.1">
    <property type="nucleotide sequence ID" value="NZ_FNAT01000001.1"/>
</dbReference>
<feature type="binding site" evidence="11">
    <location>
        <position position="77"/>
    </location>
    <ligand>
        <name>Zn(2+)</name>
        <dbReference type="ChEBI" id="CHEBI:29105"/>
        <note>ligand shared between dimeric partners</note>
    </ligand>
</feature>
<keyword evidence="7 11" id="KW-0963">Cytoplasm</keyword>
<dbReference type="EC" id="3.5.4.19" evidence="11"/>
<dbReference type="OrthoDB" id="9795769at2"/>
<comment type="similarity">
    <text evidence="5">In the C-terminal section; belongs to the PRA-PH family.</text>
</comment>
<keyword evidence="14" id="KW-1185">Reference proteome</keyword>
<dbReference type="GO" id="GO:0005737">
    <property type="term" value="C:cytoplasm"/>
    <property type="evidence" value="ECO:0007669"/>
    <property type="project" value="UniProtKB-SubCell"/>
</dbReference>
<dbReference type="STRING" id="521013.SAMN04488567_0840"/>
<name>A0A1G7A9N3_9RHOB</name>
<dbReference type="PANTHER" id="PTHR42945">
    <property type="entry name" value="HISTIDINE BIOSYNTHESIS BIFUNCTIONAL PROTEIN"/>
    <property type="match status" value="1"/>
</dbReference>
<evidence type="ECO:0000256" key="6">
    <source>
        <dbReference type="ARBA" id="ARBA00008299"/>
    </source>
</evidence>
<comment type="catalytic activity">
    <reaction evidence="2">
        <text>1-(5-phospho-beta-D-ribosyl)-ATP + H2O = 1-(5-phospho-beta-D-ribosyl)-5'-AMP + diphosphate + H(+)</text>
        <dbReference type="Rhea" id="RHEA:22828"/>
        <dbReference type="ChEBI" id="CHEBI:15377"/>
        <dbReference type="ChEBI" id="CHEBI:15378"/>
        <dbReference type="ChEBI" id="CHEBI:33019"/>
        <dbReference type="ChEBI" id="CHEBI:59457"/>
        <dbReference type="ChEBI" id="CHEBI:73183"/>
        <dbReference type="EC" id="3.6.1.31"/>
    </reaction>
</comment>
<comment type="subcellular location">
    <subcellularLocation>
        <location evidence="11">Cytoplasm</location>
    </subcellularLocation>
</comment>
<evidence type="ECO:0000256" key="1">
    <source>
        <dbReference type="ARBA" id="ARBA00000024"/>
    </source>
</evidence>
<protein>
    <recommendedName>
        <fullName evidence="11">Phosphoribosyl-AMP cyclohydrolase</fullName>
        <shortName evidence="11">PRA-CH</shortName>
        <ecNumber evidence="11">3.5.4.19</ecNumber>
    </recommendedName>
</protein>
<comment type="cofactor">
    <cofactor evidence="11">
        <name>Zn(2+)</name>
        <dbReference type="ChEBI" id="CHEBI:29105"/>
    </cofactor>
    <text evidence="11">Binds 1 zinc ion per subunit.</text>
</comment>
<feature type="domain" description="Phosphoribosyl-AMP cyclohydrolase" evidence="12">
    <location>
        <begin position="29"/>
        <end position="102"/>
    </location>
</feature>
<evidence type="ECO:0000256" key="2">
    <source>
        <dbReference type="ARBA" id="ARBA00001460"/>
    </source>
</evidence>
<evidence type="ECO:0000313" key="14">
    <source>
        <dbReference type="Proteomes" id="UP000198922"/>
    </source>
</evidence>
<comment type="catalytic activity">
    <reaction evidence="1 11">
        <text>1-(5-phospho-beta-D-ribosyl)-5'-AMP + H2O = 1-(5-phospho-beta-D-ribosyl)-5-[(5-phospho-beta-D-ribosylamino)methylideneamino]imidazole-4-carboxamide</text>
        <dbReference type="Rhea" id="RHEA:20049"/>
        <dbReference type="ChEBI" id="CHEBI:15377"/>
        <dbReference type="ChEBI" id="CHEBI:58435"/>
        <dbReference type="ChEBI" id="CHEBI:59457"/>
        <dbReference type="EC" id="3.5.4.19"/>
    </reaction>
</comment>
<keyword evidence="10 11" id="KW-0368">Histidine biosynthesis</keyword>
<dbReference type="GO" id="GO:0000105">
    <property type="term" value="P:L-histidine biosynthetic process"/>
    <property type="evidence" value="ECO:0007669"/>
    <property type="project" value="UniProtKB-UniRule"/>
</dbReference>
<keyword evidence="11" id="KW-0862">Zinc</keyword>
<keyword evidence="11" id="KW-0479">Metal-binding</keyword>
<sequence>MFDPASLRYDANGLIPAIAQEADTGEVLMMAWMNAASIEKTLASGMVTYWSRSRQEFWEKGATSGHRQRLVEMRIDCDSDCLLLQVEQTGPACHTGRRSCFYTAVRDGEEVELTKPMV</sequence>
<dbReference type="InterPro" id="IPR002496">
    <property type="entry name" value="PRib_AMP_CycHydrolase_dom"/>
</dbReference>
<comment type="pathway">
    <text evidence="4">Amino-acid biosynthesis; L-histidine biosynthesis; L-histidine from 5-phospho-alpha-D-ribose 1-diphosphate: step 2/9.</text>
</comment>
<dbReference type="Gene3D" id="4.10.80.70">
    <property type="match status" value="1"/>
</dbReference>
<dbReference type="FunFam" id="3.10.20.810:FF:000001">
    <property type="entry name" value="Histidine biosynthesis bifunctional protein HisIE"/>
    <property type="match status" value="1"/>
</dbReference>
<dbReference type="InterPro" id="IPR038019">
    <property type="entry name" value="PRib_AMP_CycHydrolase_sf"/>
</dbReference>
<evidence type="ECO:0000256" key="10">
    <source>
        <dbReference type="ARBA" id="ARBA00023102"/>
    </source>
</evidence>
<evidence type="ECO:0000256" key="7">
    <source>
        <dbReference type="ARBA" id="ARBA00022490"/>
    </source>
</evidence>
<dbReference type="GO" id="GO:0000287">
    <property type="term" value="F:magnesium ion binding"/>
    <property type="evidence" value="ECO:0007669"/>
    <property type="project" value="UniProtKB-UniRule"/>
</dbReference>
<evidence type="ECO:0000313" key="13">
    <source>
        <dbReference type="EMBL" id="SDE10596.1"/>
    </source>
</evidence>
<comment type="similarity">
    <text evidence="6">In the N-terminal section; belongs to the PRA-CH family.</text>
</comment>
<dbReference type="GO" id="GO:0004635">
    <property type="term" value="F:phosphoribosyl-AMP cyclohydrolase activity"/>
    <property type="evidence" value="ECO:0007669"/>
    <property type="project" value="UniProtKB-UniRule"/>
</dbReference>
<dbReference type="UniPathway" id="UPA00031">
    <property type="reaction ID" value="UER00008"/>
</dbReference>
<keyword evidence="8 11" id="KW-0028">Amino-acid biosynthesis</keyword>
<comment type="similarity">
    <text evidence="11">Belongs to the PRA-CH family.</text>
</comment>
<feature type="binding site" evidence="11">
    <location>
        <position position="93"/>
    </location>
    <ligand>
        <name>Zn(2+)</name>
        <dbReference type="ChEBI" id="CHEBI:29105"/>
        <note>ligand shared between dimeric partners</note>
    </ligand>
</feature>
<feature type="binding site" evidence="11">
    <location>
        <position position="76"/>
    </location>
    <ligand>
        <name>Mg(2+)</name>
        <dbReference type="ChEBI" id="CHEBI:18420"/>
    </ligand>
</feature>
<dbReference type="Gene3D" id="3.10.20.810">
    <property type="entry name" value="Phosphoribosyl-AMP cyclohydrolase"/>
    <property type="match status" value="1"/>
</dbReference>
<comment type="pathway">
    <text evidence="3 11">Amino-acid biosynthesis; L-histidine biosynthesis; L-histidine from 5-phospho-alpha-D-ribose 1-diphosphate: step 3/9.</text>
</comment>
<evidence type="ECO:0000259" key="12">
    <source>
        <dbReference type="Pfam" id="PF01502"/>
    </source>
</evidence>
<evidence type="ECO:0000256" key="8">
    <source>
        <dbReference type="ARBA" id="ARBA00022605"/>
    </source>
</evidence>
<dbReference type="GO" id="GO:0008270">
    <property type="term" value="F:zinc ion binding"/>
    <property type="evidence" value="ECO:0007669"/>
    <property type="project" value="UniProtKB-UniRule"/>
</dbReference>
<evidence type="ECO:0000256" key="5">
    <source>
        <dbReference type="ARBA" id="ARBA00007731"/>
    </source>
</evidence>
<dbReference type="GO" id="GO:0004636">
    <property type="term" value="F:phosphoribosyl-ATP diphosphatase activity"/>
    <property type="evidence" value="ECO:0007669"/>
    <property type="project" value="UniProtKB-EC"/>
</dbReference>
<accession>A0A1G7A9N3</accession>
<reference evidence="14" key="1">
    <citation type="submission" date="2016-10" db="EMBL/GenBank/DDBJ databases">
        <authorList>
            <person name="Varghese N."/>
            <person name="Submissions S."/>
        </authorList>
    </citation>
    <scope>NUCLEOTIDE SEQUENCE [LARGE SCALE GENOMIC DNA]</scope>
    <source>
        <strain evidence="14">DSM 21424</strain>
    </source>
</reference>
<gene>
    <name evidence="11" type="primary">hisI</name>
    <name evidence="13" type="ORF">SAMN04488567_0840</name>
</gene>
<dbReference type="EMBL" id="FNAT01000001">
    <property type="protein sequence ID" value="SDE10596.1"/>
    <property type="molecule type" value="Genomic_DNA"/>
</dbReference>
<proteinExistence type="inferred from homology"/>
<keyword evidence="9 11" id="KW-0378">Hydrolase</keyword>
<dbReference type="PANTHER" id="PTHR42945:SF1">
    <property type="entry name" value="HISTIDINE BIOSYNTHESIS BIFUNCTIONAL PROTEIN HIS7"/>
    <property type="match status" value="1"/>
</dbReference>
<dbReference type="Proteomes" id="UP000198922">
    <property type="component" value="Unassembled WGS sequence"/>
</dbReference>
<comment type="function">
    <text evidence="11">Catalyzes the hydrolysis of the adenine ring of phosphoribosyl-AMP.</text>
</comment>
<comment type="subunit">
    <text evidence="11">Homodimer.</text>
</comment>
<feature type="binding site" evidence="11">
    <location>
        <position position="100"/>
    </location>
    <ligand>
        <name>Zn(2+)</name>
        <dbReference type="ChEBI" id="CHEBI:29105"/>
        <note>ligand shared between dimeric partners</note>
    </ligand>
</feature>
<keyword evidence="11" id="KW-0460">Magnesium</keyword>
<dbReference type="Pfam" id="PF01502">
    <property type="entry name" value="PRA-CH"/>
    <property type="match status" value="1"/>
</dbReference>
<feature type="binding site" evidence="11">
    <location>
        <position position="78"/>
    </location>
    <ligand>
        <name>Mg(2+)</name>
        <dbReference type="ChEBI" id="CHEBI:18420"/>
    </ligand>
</feature>
<feature type="binding site" evidence="11">
    <location>
        <position position="80"/>
    </location>
    <ligand>
        <name>Mg(2+)</name>
        <dbReference type="ChEBI" id="CHEBI:18420"/>
    </ligand>
</feature>
<comment type="cofactor">
    <cofactor evidence="11">
        <name>Mg(2+)</name>
        <dbReference type="ChEBI" id="CHEBI:18420"/>
    </cofactor>
    <text evidence="11">Binds 1 Mg(2+) ion per subunit.</text>
</comment>
<evidence type="ECO:0000256" key="4">
    <source>
        <dbReference type="ARBA" id="ARBA00005204"/>
    </source>
</evidence>
<evidence type="ECO:0000256" key="9">
    <source>
        <dbReference type="ARBA" id="ARBA00022801"/>
    </source>
</evidence>
<dbReference type="NCBIfam" id="NF000768">
    <property type="entry name" value="PRK00051.1"/>
    <property type="match status" value="1"/>
</dbReference>
<evidence type="ECO:0000256" key="11">
    <source>
        <dbReference type="HAMAP-Rule" id="MF_01021"/>
    </source>
</evidence>
<dbReference type="AlphaFoldDB" id="A0A1G7A9N3"/>